<dbReference type="PANTHER" id="PTHR43767">
    <property type="entry name" value="LONG-CHAIN-FATTY-ACID--COA LIGASE"/>
    <property type="match status" value="1"/>
</dbReference>
<dbReference type="InterPro" id="IPR000873">
    <property type="entry name" value="AMP-dep_synth/lig_dom"/>
</dbReference>
<evidence type="ECO:0000259" key="1">
    <source>
        <dbReference type="Pfam" id="PF00501"/>
    </source>
</evidence>
<dbReference type="InterPro" id="IPR045851">
    <property type="entry name" value="AMP-bd_C_sf"/>
</dbReference>
<comment type="caution">
    <text evidence="3">The sequence shown here is derived from an EMBL/GenBank/DDBJ whole genome shotgun (WGS) entry which is preliminary data.</text>
</comment>
<dbReference type="GO" id="GO:0016874">
    <property type="term" value="F:ligase activity"/>
    <property type="evidence" value="ECO:0007669"/>
    <property type="project" value="UniProtKB-KW"/>
</dbReference>
<keyword evidence="3" id="KW-0808">Transferase</keyword>
<organism evidence="3 4">
    <name type="scientific">Pseudonocardia eucalypti</name>
    <dbReference type="NCBI Taxonomy" id="648755"/>
    <lineage>
        <taxon>Bacteria</taxon>
        <taxon>Bacillati</taxon>
        <taxon>Actinomycetota</taxon>
        <taxon>Actinomycetes</taxon>
        <taxon>Pseudonocardiales</taxon>
        <taxon>Pseudonocardiaceae</taxon>
        <taxon>Pseudonocardia</taxon>
    </lineage>
</organism>
<feature type="domain" description="AMP-dependent synthetase/ligase" evidence="1">
    <location>
        <begin position="37"/>
        <end position="209"/>
    </location>
</feature>
<sequence length="371" mass="37479">MVGCDGSPASAGALADALEAALEGGAAVVPYAGAAPALPDADPLGAALLIETSGSTGAAKRVCLPASALRASAEATHARLGGPGCWLLALPAHHVAGAQVIVRGLLAGHRPVVLDSRDGFRAERFAAAVDRLPDGRRYTSLVPTQLHRVLTAGGAALDALRTFHGVLIGGAATPPVLLAAARSAGVNAVTTYGMSETSGGCVYDGRPLDGVVVSLDETGRISLAGPVLASGYLGLPEMTADAFAEDRFRTSDLGQWTPDGRLRVLGRADDVITTGGEKVHPAAVERVLAAQPGVRAACVVGVADPEWGQLVAAALVAEGSPDLAALADAVRTELGAPAVPRLLRTLDELPLRGVGKPDRAAVTRLLDETAT</sequence>
<accession>A0ABP9Q174</accession>
<dbReference type="Gene3D" id="3.40.50.12780">
    <property type="entry name" value="N-terminal domain of ligase-like"/>
    <property type="match status" value="1"/>
</dbReference>
<dbReference type="SUPFAM" id="SSF56801">
    <property type="entry name" value="Acetyl-CoA synthetase-like"/>
    <property type="match status" value="1"/>
</dbReference>
<reference evidence="4" key="1">
    <citation type="journal article" date="2019" name="Int. J. Syst. Evol. Microbiol.">
        <title>The Global Catalogue of Microorganisms (GCM) 10K type strain sequencing project: providing services to taxonomists for standard genome sequencing and annotation.</title>
        <authorList>
            <consortium name="The Broad Institute Genomics Platform"/>
            <consortium name="The Broad Institute Genome Sequencing Center for Infectious Disease"/>
            <person name="Wu L."/>
            <person name="Ma J."/>
        </authorList>
    </citation>
    <scope>NUCLEOTIDE SEQUENCE [LARGE SCALE GENOMIC DNA]</scope>
    <source>
        <strain evidence="4">JCM 18303</strain>
    </source>
</reference>
<dbReference type="PANTHER" id="PTHR43767:SF1">
    <property type="entry name" value="NONRIBOSOMAL PEPTIDE SYNTHASE PES1 (EUROFUNG)-RELATED"/>
    <property type="match status" value="1"/>
</dbReference>
<dbReference type="Pfam" id="PF00501">
    <property type="entry name" value="AMP-binding"/>
    <property type="match status" value="1"/>
</dbReference>
<dbReference type="NCBIfam" id="NF005877">
    <property type="entry name" value="PRK07824.1"/>
    <property type="match status" value="1"/>
</dbReference>
<protein>
    <submittedName>
        <fullName evidence="3">O-succinylbenzoate--CoA ligase</fullName>
    </submittedName>
</protein>
<keyword evidence="3" id="KW-0436">Ligase</keyword>
<evidence type="ECO:0000313" key="3">
    <source>
        <dbReference type="EMBL" id="GAA5155490.1"/>
    </source>
</evidence>
<evidence type="ECO:0000313" key="4">
    <source>
        <dbReference type="Proteomes" id="UP001428817"/>
    </source>
</evidence>
<dbReference type="InterPro" id="IPR050237">
    <property type="entry name" value="ATP-dep_AMP-bd_enzyme"/>
</dbReference>
<dbReference type="Gene3D" id="3.30.300.30">
    <property type="match status" value="1"/>
</dbReference>
<evidence type="ECO:0000259" key="2">
    <source>
        <dbReference type="Pfam" id="PF13193"/>
    </source>
</evidence>
<dbReference type="Proteomes" id="UP001428817">
    <property type="component" value="Unassembled WGS sequence"/>
</dbReference>
<dbReference type="GO" id="GO:0016740">
    <property type="term" value="F:transferase activity"/>
    <property type="evidence" value="ECO:0007669"/>
    <property type="project" value="UniProtKB-KW"/>
</dbReference>
<dbReference type="Pfam" id="PF13193">
    <property type="entry name" value="AMP-binding_C"/>
    <property type="match status" value="1"/>
</dbReference>
<dbReference type="InterPro" id="IPR042099">
    <property type="entry name" value="ANL_N_sf"/>
</dbReference>
<dbReference type="EMBL" id="BAABJP010000010">
    <property type="protein sequence ID" value="GAA5155490.1"/>
    <property type="molecule type" value="Genomic_DNA"/>
</dbReference>
<keyword evidence="4" id="KW-1185">Reference proteome</keyword>
<gene>
    <name evidence="3" type="primary">menE</name>
    <name evidence="3" type="ORF">GCM10023321_29000</name>
</gene>
<dbReference type="InterPro" id="IPR025110">
    <property type="entry name" value="AMP-bd_C"/>
</dbReference>
<proteinExistence type="predicted"/>
<feature type="domain" description="AMP-binding enzyme C-terminal" evidence="2">
    <location>
        <begin position="284"/>
        <end position="356"/>
    </location>
</feature>
<name>A0ABP9Q174_9PSEU</name>